<dbReference type="Proteomes" id="UP000248555">
    <property type="component" value="Unassembled WGS sequence"/>
</dbReference>
<gene>
    <name evidence="1" type="ORF">B0I26_10682</name>
</gene>
<proteinExistence type="predicted"/>
<dbReference type="RefSeq" id="WP_111645117.1">
    <property type="nucleotide sequence ID" value="NZ_QLMH01000006.1"/>
</dbReference>
<accession>A0A327YEI8</accession>
<protein>
    <recommendedName>
        <fullName evidence="3">Coat F domain-containing protein</fullName>
    </recommendedName>
</protein>
<evidence type="ECO:0000313" key="1">
    <source>
        <dbReference type="EMBL" id="RAK19458.1"/>
    </source>
</evidence>
<dbReference type="AlphaFoldDB" id="A0A327YEI8"/>
<organism evidence="1 2">
    <name type="scientific">Paranoxybacillus vitaminiphilus</name>
    <dbReference type="NCBI Taxonomy" id="581036"/>
    <lineage>
        <taxon>Bacteria</taxon>
        <taxon>Bacillati</taxon>
        <taxon>Bacillota</taxon>
        <taxon>Bacilli</taxon>
        <taxon>Bacillales</taxon>
        <taxon>Anoxybacillaceae</taxon>
        <taxon>Paranoxybacillus</taxon>
    </lineage>
</organism>
<name>A0A327YEI8_9BACL</name>
<sequence>MLDVLQKIIDAACFSINLYQSLCGKMNDEKRKRQLQLFLEHGQKQYQSFQYLHFLINGTYYEHQPRPIVHDSTNDLIDTALFNEVRKTNWSYELFTNFTGTKKQIMKQALKHSLQCAAALLEMVEEVKLEQIRSAHETHG</sequence>
<reference evidence="1 2" key="1">
    <citation type="submission" date="2018-06" db="EMBL/GenBank/DDBJ databases">
        <title>Genomic Encyclopedia of Type Strains, Phase III (KMG-III): the genomes of soil and plant-associated and newly described type strains.</title>
        <authorList>
            <person name="Whitman W."/>
        </authorList>
    </citation>
    <scope>NUCLEOTIDE SEQUENCE [LARGE SCALE GENOMIC DNA]</scope>
    <source>
        <strain evidence="1 2">CGMCC 1.8979</strain>
    </source>
</reference>
<comment type="caution">
    <text evidence="1">The sequence shown here is derived from an EMBL/GenBank/DDBJ whole genome shotgun (WGS) entry which is preliminary data.</text>
</comment>
<dbReference type="OrthoDB" id="2966590at2"/>
<evidence type="ECO:0000313" key="2">
    <source>
        <dbReference type="Proteomes" id="UP000248555"/>
    </source>
</evidence>
<keyword evidence="2" id="KW-1185">Reference proteome</keyword>
<dbReference type="EMBL" id="QLMH01000006">
    <property type="protein sequence ID" value="RAK19458.1"/>
    <property type="molecule type" value="Genomic_DNA"/>
</dbReference>
<evidence type="ECO:0008006" key="3">
    <source>
        <dbReference type="Google" id="ProtNLM"/>
    </source>
</evidence>